<evidence type="ECO:0000256" key="1">
    <source>
        <dbReference type="ARBA" id="ARBA00023015"/>
    </source>
</evidence>
<keyword evidence="2 4" id="KW-0238">DNA-binding</keyword>
<keyword evidence="3" id="KW-0804">Transcription</keyword>
<protein>
    <submittedName>
        <fullName evidence="7">TetR family transcriptional regulator</fullName>
    </submittedName>
</protein>
<dbReference type="EMBL" id="CP003239">
    <property type="protein sequence ID" value="AFK57477.1"/>
    <property type="molecule type" value="Genomic_DNA"/>
</dbReference>
<feature type="domain" description="HTH tetR-type" evidence="6">
    <location>
        <begin position="34"/>
        <end position="94"/>
    </location>
</feature>
<dbReference type="SUPFAM" id="SSF46689">
    <property type="entry name" value="Homeodomain-like"/>
    <property type="match status" value="1"/>
</dbReference>
<dbReference type="PANTHER" id="PTHR30055:SF234">
    <property type="entry name" value="HTH-TYPE TRANSCRIPTIONAL REGULATOR BETI"/>
    <property type="match status" value="1"/>
</dbReference>
<dbReference type="KEGG" id="tmo:TMO_c0867"/>
<organism evidence="7 8">
    <name type="scientific">Tistrella mobilis (strain KA081020-065)</name>
    <dbReference type="NCBI Taxonomy" id="1110502"/>
    <lineage>
        <taxon>Bacteria</taxon>
        <taxon>Pseudomonadati</taxon>
        <taxon>Pseudomonadota</taxon>
        <taxon>Alphaproteobacteria</taxon>
        <taxon>Geminicoccales</taxon>
        <taxon>Geminicoccaceae</taxon>
        <taxon>Tistrella</taxon>
    </lineage>
</organism>
<evidence type="ECO:0000259" key="6">
    <source>
        <dbReference type="PROSITE" id="PS50977"/>
    </source>
</evidence>
<dbReference type="PANTHER" id="PTHR30055">
    <property type="entry name" value="HTH-TYPE TRANSCRIPTIONAL REGULATOR RUTR"/>
    <property type="match status" value="1"/>
</dbReference>
<geneLocation type="plasmid" evidence="7 8">
    <name>pTM3</name>
</geneLocation>
<dbReference type="AlphaFoldDB" id="I3TXI9"/>
<dbReference type="HOGENOM" id="CLU_069356_27_1_5"/>
<evidence type="ECO:0000256" key="5">
    <source>
        <dbReference type="SAM" id="MobiDB-lite"/>
    </source>
</evidence>
<keyword evidence="8" id="KW-1185">Reference proteome</keyword>
<evidence type="ECO:0000256" key="4">
    <source>
        <dbReference type="PROSITE-ProRule" id="PRU00335"/>
    </source>
</evidence>
<dbReference type="InterPro" id="IPR009057">
    <property type="entry name" value="Homeodomain-like_sf"/>
</dbReference>
<dbReference type="InterPro" id="IPR036271">
    <property type="entry name" value="Tet_transcr_reg_TetR-rel_C_sf"/>
</dbReference>
<proteinExistence type="predicted"/>
<dbReference type="InterPro" id="IPR001647">
    <property type="entry name" value="HTH_TetR"/>
</dbReference>
<evidence type="ECO:0000313" key="7">
    <source>
        <dbReference type="EMBL" id="AFK57477.1"/>
    </source>
</evidence>
<dbReference type="InterPro" id="IPR050109">
    <property type="entry name" value="HTH-type_TetR-like_transc_reg"/>
</dbReference>
<sequence>MAGDQDEIGTMTSQAPQQQAERPRRGRPSKEDAAETSGRIIETAAQLFAAQGFAATSIEQVAAACSAGKDTIYRRFPSKMALFEAVVDSLRTRTLARLEQEIRSAGGAGDALARLKRIARWFLDVNLDPEMIAFNRIALSEAVVFGDGRHDQWETDPILDRLVALVQEAQGAGALAAGDARVVATHLLHAIVFGPATDAMMGRAGWTTATARDRFFDQAWTLFLRGAGS</sequence>
<evidence type="ECO:0000256" key="2">
    <source>
        <dbReference type="ARBA" id="ARBA00023125"/>
    </source>
</evidence>
<dbReference type="GO" id="GO:0003700">
    <property type="term" value="F:DNA-binding transcription factor activity"/>
    <property type="evidence" value="ECO:0007669"/>
    <property type="project" value="TreeGrafter"/>
</dbReference>
<feature type="DNA-binding region" description="H-T-H motif" evidence="4">
    <location>
        <begin position="57"/>
        <end position="76"/>
    </location>
</feature>
<dbReference type="InterPro" id="IPR039536">
    <property type="entry name" value="TetR_C_Proteobacteria"/>
</dbReference>
<dbReference type="SUPFAM" id="SSF48498">
    <property type="entry name" value="Tetracyclin repressor-like, C-terminal domain"/>
    <property type="match status" value="1"/>
</dbReference>
<dbReference type="PATRIC" id="fig|1110502.3.peg.5747"/>
<name>I3TXI9_TISMK</name>
<dbReference type="Gene3D" id="1.10.357.10">
    <property type="entry name" value="Tetracycline Repressor, domain 2"/>
    <property type="match status" value="1"/>
</dbReference>
<dbReference type="Proteomes" id="UP000005258">
    <property type="component" value="Plasmid pTM3"/>
</dbReference>
<evidence type="ECO:0000256" key="3">
    <source>
        <dbReference type="ARBA" id="ARBA00023163"/>
    </source>
</evidence>
<evidence type="ECO:0000313" key="8">
    <source>
        <dbReference type="Proteomes" id="UP000005258"/>
    </source>
</evidence>
<accession>I3TXI9</accession>
<dbReference type="PRINTS" id="PR00455">
    <property type="entry name" value="HTHTETR"/>
</dbReference>
<dbReference type="Pfam" id="PF00440">
    <property type="entry name" value="TetR_N"/>
    <property type="match status" value="1"/>
</dbReference>
<dbReference type="PROSITE" id="PS50977">
    <property type="entry name" value="HTH_TETR_2"/>
    <property type="match status" value="1"/>
</dbReference>
<keyword evidence="7" id="KW-0614">Plasmid</keyword>
<reference evidence="7 8" key="1">
    <citation type="journal article" date="2012" name="J. Am. Chem. Soc.">
        <title>Bacterial biosynthesis and maturation of the didemnin anti-cancer agents.</title>
        <authorList>
            <person name="Xu Y."/>
            <person name="Kersten R.D."/>
            <person name="Nam S.J."/>
            <person name="Lu L."/>
            <person name="Al-Suwailem A.M."/>
            <person name="Zheng H."/>
            <person name="Fenical W."/>
            <person name="Dorrestein P.C."/>
            <person name="Moore B.S."/>
            <person name="Qian P.Y."/>
        </authorList>
    </citation>
    <scope>NUCLEOTIDE SEQUENCE [LARGE SCALE GENOMIC DNA]</scope>
    <source>
        <strain evidence="7 8">KA081020-065</strain>
    </source>
</reference>
<gene>
    <name evidence="7" type="ordered locus">TMO_c0867</name>
</gene>
<keyword evidence="1" id="KW-0805">Transcription regulation</keyword>
<dbReference type="GO" id="GO:0000976">
    <property type="term" value="F:transcription cis-regulatory region binding"/>
    <property type="evidence" value="ECO:0007669"/>
    <property type="project" value="TreeGrafter"/>
</dbReference>
<dbReference type="Pfam" id="PF14246">
    <property type="entry name" value="TetR_C_7"/>
    <property type="match status" value="1"/>
</dbReference>
<feature type="region of interest" description="Disordered" evidence="5">
    <location>
        <begin position="1"/>
        <end position="36"/>
    </location>
</feature>